<keyword evidence="3 10" id="KW-0349">Heme</keyword>
<dbReference type="GO" id="GO:0016705">
    <property type="term" value="F:oxidoreductase activity, acting on paired donors, with incorporation or reduction of molecular oxygen"/>
    <property type="evidence" value="ECO:0007669"/>
    <property type="project" value="InterPro"/>
</dbReference>
<dbReference type="Proteomes" id="UP000283530">
    <property type="component" value="Unassembled WGS sequence"/>
</dbReference>
<evidence type="ECO:0000256" key="9">
    <source>
        <dbReference type="ARBA" id="ARBA00023136"/>
    </source>
</evidence>
<comment type="cofactor">
    <cofactor evidence="1 10">
        <name>heme</name>
        <dbReference type="ChEBI" id="CHEBI:30413"/>
    </cofactor>
</comment>
<dbReference type="InterPro" id="IPR050651">
    <property type="entry name" value="Plant_Cytochrome_P450_Monoox"/>
</dbReference>
<dbReference type="GO" id="GO:0005506">
    <property type="term" value="F:iron ion binding"/>
    <property type="evidence" value="ECO:0007669"/>
    <property type="project" value="InterPro"/>
</dbReference>
<evidence type="ECO:0000256" key="3">
    <source>
        <dbReference type="ARBA" id="ARBA00022617"/>
    </source>
</evidence>
<dbReference type="PRINTS" id="PR00463">
    <property type="entry name" value="EP450I"/>
</dbReference>
<dbReference type="CDD" id="cd20654">
    <property type="entry name" value="CYP82"/>
    <property type="match status" value="1"/>
</dbReference>
<keyword evidence="5 10" id="KW-0479">Metal-binding</keyword>
<evidence type="ECO:0000256" key="8">
    <source>
        <dbReference type="ARBA" id="ARBA00023004"/>
    </source>
</evidence>
<keyword evidence="13" id="KW-1185">Reference proteome</keyword>
<dbReference type="STRING" id="337451.A0A3S3NXS7"/>
<evidence type="ECO:0000256" key="1">
    <source>
        <dbReference type="ARBA" id="ARBA00001971"/>
    </source>
</evidence>
<protein>
    <submittedName>
        <fullName evidence="12">Cytochrome P450</fullName>
    </submittedName>
</protein>
<dbReference type="Gene3D" id="1.10.630.10">
    <property type="entry name" value="Cytochrome P450"/>
    <property type="match status" value="2"/>
</dbReference>
<dbReference type="InterPro" id="IPR001128">
    <property type="entry name" value="Cyt_P450"/>
</dbReference>
<proteinExistence type="predicted"/>
<evidence type="ECO:0000313" key="13">
    <source>
        <dbReference type="Proteomes" id="UP000283530"/>
    </source>
</evidence>
<dbReference type="PRINTS" id="PR00385">
    <property type="entry name" value="P450"/>
</dbReference>
<evidence type="ECO:0000256" key="6">
    <source>
        <dbReference type="ARBA" id="ARBA00022989"/>
    </source>
</evidence>
<accession>A0A3S3NXS7</accession>
<sequence>MEINILLLQTLLAVLVAFTWLNRIIRKKSTSSKYKPPPEIPGSRFIMGHLHLLKYPMRPHRHFAALAQKYGPMYIIRPGVCKTLVVSDAEIAKECFTSQDLALANRPISFVHKTMGYNRAMFTFAPYGSYWREARKIATCKLLTAQKLEHMKHVRAAEVGEAMKSLLGLWVENGRHPVSLEMNNRLEDLVFNVIMQMVAGRRYLGEEALDEEVSAARAFRKAAKEFNRFIAVTIPYDALPFMGWLDLKGDIKSMKKKHDEMDRIMHGWVDEHRQKRKMGLYDNSANKDDQNFIDALLDMEVDGSLEALQTDVDTVIKATAMNLIIAGVENTTITMIWAITLLLKNPSVLEKAQAEVDAIVGKERILKESDIANLPYLQAIVKETLRLYPPAALLIPHAAREDCIIGGYHVSRGTRLVVNAWMIQRDPRLWSDPEKFCPERFIDGSMDIKGQSFEVLPFGSGRRMCPGTLFALQVLHLTLAQMLHAFDWMIDPVAGIDMEEGFGPSLTKLNPLRMQLKPRLPEKLYASIKKNESTTNGKQPPQPAGALPVIGHLHQLGGGKLIFRVLGAMADKLGPVFMLRLGVNRVVVVSTWEAAKECFTTNDQALAGRPTNATGKYLGYDYAFLGFSSYGPYWRELRKIATIELLSNRQLELLKHVRASEVNTSMKELHNAWARNGNRPVKVEMKQQLKDVIFNIVVMMIAGKRYFGSNIRGDEGEARRFQKAIGELFYLGGIFLLSDSLPFLKWFDLGGYESAMKKAAKEMDSTMASWLEEHRRMRLSGVVEGREDFMHVMLSTLEGAKLSADYDQDTILKVLPLNLITAGTDTTSVTMTWALSLLLNNPNVLKKAQEELDTQVGKERNVDESDLKKLVYLQAIIKETLRLYPPGPLSVPHRAIESCYINGYYVPAGTWLISNLWKIQRDPRKWSDPEEYRPERFLTTQADLDFRGQHFEFIPFGSGRRSCPGISMAAQVMHLTLARLLHGFDLVTPFGEPVDMSDQGLGLTMPKEGPLEVLLTPRLPSELYQ</sequence>
<dbReference type="FunFam" id="1.10.630.10:FF:000026">
    <property type="entry name" value="Cytochrome P450 82C4"/>
    <property type="match status" value="2"/>
</dbReference>
<dbReference type="InterPro" id="IPR036396">
    <property type="entry name" value="Cyt_P450_sf"/>
</dbReference>
<dbReference type="InterPro" id="IPR002401">
    <property type="entry name" value="Cyt_P450_E_grp-I"/>
</dbReference>
<evidence type="ECO:0000256" key="4">
    <source>
        <dbReference type="ARBA" id="ARBA00022692"/>
    </source>
</evidence>
<evidence type="ECO:0000256" key="10">
    <source>
        <dbReference type="PIRSR" id="PIRSR602401-1"/>
    </source>
</evidence>
<evidence type="ECO:0000313" key="12">
    <source>
        <dbReference type="EMBL" id="RWR77267.1"/>
    </source>
</evidence>
<feature type="binding site" description="axial binding residue" evidence="10">
    <location>
        <position position="963"/>
    </location>
    <ligand>
        <name>heme</name>
        <dbReference type="ChEBI" id="CHEBI:30413"/>
    </ligand>
    <ligandPart>
        <name>Fe</name>
        <dbReference type="ChEBI" id="CHEBI:18248"/>
    </ligandPart>
</feature>
<dbReference type="GO" id="GO:0016020">
    <property type="term" value="C:membrane"/>
    <property type="evidence" value="ECO:0007669"/>
    <property type="project" value="UniProtKB-SubCell"/>
</dbReference>
<keyword evidence="6 11" id="KW-1133">Transmembrane helix</keyword>
<evidence type="ECO:0000256" key="2">
    <source>
        <dbReference type="ARBA" id="ARBA00004370"/>
    </source>
</evidence>
<evidence type="ECO:0000256" key="11">
    <source>
        <dbReference type="SAM" id="Phobius"/>
    </source>
</evidence>
<keyword evidence="4 11" id="KW-0812">Transmembrane</keyword>
<dbReference type="PANTHER" id="PTHR47947:SF26">
    <property type="entry name" value="CYTOCHROME P450"/>
    <property type="match status" value="1"/>
</dbReference>
<dbReference type="OrthoDB" id="2789670at2759"/>
<evidence type="ECO:0000256" key="7">
    <source>
        <dbReference type="ARBA" id="ARBA00023002"/>
    </source>
</evidence>
<dbReference type="SUPFAM" id="SSF48264">
    <property type="entry name" value="Cytochrome P450"/>
    <property type="match status" value="2"/>
</dbReference>
<dbReference type="InterPro" id="IPR017972">
    <property type="entry name" value="Cyt_P450_CS"/>
</dbReference>
<gene>
    <name evidence="12" type="ORF">CKAN_00574700</name>
</gene>
<comment type="caution">
    <text evidence="12">The sequence shown here is derived from an EMBL/GenBank/DDBJ whole genome shotgun (WGS) entry which is preliminary data.</text>
</comment>
<keyword evidence="8 10" id="KW-0408">Iron</keyword>
<dbReference type="AlphaFoldDB" id="A0A3S3NXS7"/>
<organism evidence="12 13">
    <name type="scientific">Cinnamomum micranthum f. kanehirae</name>
    <dbReference type="NCBI Taxonomy" id="337451"/>
    <lineage>
        <taxon>Eukaryota</taxon>
        <taxon>Viridiplantae</taxon>
        <taxon>Streptophyta</taxon>
        <taxon>Embryophyta</taxon>
        <taxon>Tracheophyta</taxon>
        <taxon>Spermatophyta</taxon>
        <taxon>Magnoliopsida</taxon>
        <taxon>Magnoliidae</taxon>
        <taxon>Laurales</taxon>
        <taxon>Lauraceae</taxon>
        <taxon>Cinnamomum</taxon>
    </lineage>
</organism>
<evidence type="ECO:0000256" key="5">
    <source>
        <dbReference type="ARBA" id="ARBA00022723"/>
    </source>
</evidence>
<dbReference type="EMBL" id="QPKB01000002">
    <property type="protein sequence ID" value="RWR77267.1"/>
    <property type="molecule type" value="Genomic_DNA"/>
</dbReference>
<dbReference type="GO" id="GO:0004497">
    <property type="term" value="F:monooxygenase activity"/>
    <property type="evidence" value="ECO:0007669"/>
    <property type="project" value="InterPro"/>
</dbReference>
<dbReference type="PROSITE" id="PS00086">
    <property type="entry name" value="CYTOCHROME_P450"/>
    <property type="match status" value="2"/>
</dbReference>
<feature type="transmembrane region" description="Helical" evidence="11">
    <location>
        <begin position="6"/>
        <end position="25"/>
    </location>
</feature>
<dbReference type="Pfam" id="PF00067">
    <property type="entry name" value="p450"/>
    <property type="match status" value="2"/>
</dbReference>
<comment type="subcellular location">
    <subcellularLocation>
        <location evidence="2">Membrane</location>
    </subcellularLocation>
</comment>
<keyword evidence="7" id="KW-0560">Oxidoreductase</keyword>
<dbReference type="GO" id="GO:0020037">
    <property type="term" value="F:heme binding"/>
    <property type="evidence" value="ECO:0007669"/>
    <property type="project" value="InterPro"/>
</dbReference>
<dbReference type="PANTHER" id="PTHR47947">
    <property type="entry name" value="CYTOCHROME P450 82C3-RELATED"/>
    <property type="match status" value="1"/>
</dbReference>
<name>A0A3S3NXS7_9MAGN</name>
<keyword evidence="9 11" id="KW-0472">Membrane</keyword>
<reference evidence="12 13" key="1">
    <citation type="journal article" date="2019" name="Nat. Plants">
        <title>Stout camphor tree genome fills gaps in understanding of flowering plant genome evolution.</title>
        <authorList>
            <person name="Chaw S.M."/>
            <person name="Liu Y.C."/>
            <person name="Wu Y.W."/>
            <person name="Wang H.Y."/>
            <person name="Lin C.I."/>
            <person name="Wu C.S."/>
            <person name="Ke H.M."/>
            <person name="Chang L.Y."/>
            <person name="Hsu C.Y."/>
            <person name="Yang H.T."/>
            <person name="Sudianto E."/>
            <person name="Hsu M.H."/>
            <person name="Wu K.P."/>
            <person name="Wang L.N."/>
            <person name="Leebens-Mack J.H."/>
            <person name="Tsai I.J."/>
        </authorList>
    </citation>
    <scope>NUCLEOTIDE SEQUENCE [LARGE SCALE GENOMIC DNA]</scope>
    <source>
        <strain evidence="13">cv. Chaw 1501</strain>
        <tissue evidence="12">Young leaves</tissue>
    </source>
</reference>